<proteinExistence type="predicted"/>
<evidence type="ECO:0000313" key="3">
    <source>
        <dbReference type="Proteomes" id="UP001304461"/>
    </source>
</evidence>
<protein>
    <submittedName>
        <fullName evidence="2">Uncharacterized protein</fullName>
    </submittedName>
</protein>
<keyword evidence="3" id="KW-1185">Reference proteome</keyword>
<feature type="region of interest" description="Disordered" evidence="1">
    <location>
        <begin position="1"/>
        <end position="25"/>
    </location>
</feature>
<evidence type="ECO:0000256" key="1">
    <source>
        <dbReference type="SAM" id="MobiDB-lite"/>
    </source>
</evidence>
<name>A0ABU5RXL6_9CYAN</name>
<evidence type="ECO:0000313" key="2">
    <source>
        <dbReference type="EMBL" id="MEA5392524.1"/>
    </source>
</evidence>
<comment type="caution">
    <text evidence="2">The sequence shown here is derived from an EMBL/GenBank/DDBJ whole genome shotgun (WGS) entry which is preliminary data.</text>
</comment>
<organism evidence="2 3">
    <name type="scientific">Cyanobium gracile UHCC 0139</name>
    <dbReference type="NCBI Taxonomy" id="3110308"/>
    <lineage>
        <taxon>Bacteria</taxon>
        <taxon>Bacillati</taxon>
        <taxon>Cyanobacteriota</taxon>
        <taxon>Cyanophyceae</taxon>
        <taxon>Synechococcales</taxon>
        <taxon>Prochlorococcaceae</taxon>
        <taxon>Cyanobium</taxon>
    </lineage>
</organism>
<dbReference type="EMBL" id="JAYGHX010000012">
    <property type="protein sequence ID" value="MEA5392524.1"/>
    <property type="molecule type" value="Genomic_DNA"/>
</dbReference>
<accession>A0ABU5RXL6</accession>
<sequence>MTVIDAPTATPSASHSGEGSDPRQDTLVASLRARYAIAEQRQDADAKRALFKEAAYLGIRPDAYQGSSSAA</sequence>
<gene>
    <name evidence="2" type="ORF">VB738_14770</name>
</gene>
<dbReference type="RefSeq" id="WP_323306469.1">
    <property type="nucleotide sequence ID" value="NZ_JAYGHX010000012.1"/>
</dbReference>
<dbReference type="Proteomes" id="UP001304461">
    <property type="component" value="Unassembled WGS sequence"/>
</dbReference>
<reference evidence="2 3" key="1">
    <citation type="submission" date="2023-12" db="EMBL/GenBank/DDBJ databases">
        <title>Baltic Sea Cyanobacteria.</title>
        <authorList>
            <person name="Delbaje E."/>
            <person name="Fewer D.P."/>
            <person name="Shishido T.K."/>
        </authorList>
    </citation>
    <scope>NUCLEOTIDE SEQUENCE [LARGE SCALE GENOMIC DNA]</scope>
    <source>
        <strain evidence="2 3">UHCC 0139</strain>
    </source>
</reference>